<dbReference type="EMBL" id="JACU01000004">
    <property type="protein sequence ID" value="KMS56670.1"/>
    <property type="molecule type" value="Genomic_DNA"/>
</dbReference>
<feature type="chain" id="PRO_5005294253" description="IPTL-CTERM protein sorting domain-containing protein" evidence="1">
    <location>
        <begin position="23"/>
        <end position="100"/>
    </location>
</feature>
<accession>A0A0J8AQH5</accession>
<keyword evidence="3" id="KW-1185">Reference proteome</keyword>
<dbReference type="AlphaFoldDB" id="A0A0J8AQH5"/>
<organism evidence="2 3">
    <name type="scientific">Novosphingobium barchaimii LL02</name>
    <dbReference type="NCBI Taxonomy" id="1114963"/>
    <lineage>
        <taxon>Bacteria</taxon>
        <taxon>Pseudomonadati</taxon>
        <taxon>Pseudomonadota</taxon>
        <taxon>Alphaproteobacteria</taxon>
        <taxon>Sphingomonadales</taxon>
        <taxon>Sphingomonadaceae</taxon>
        <taxon>Novosphingobium</taxon>
    </lineage>
</organism>
<comment type="caution">
    <text evidence="2">The sequence shown here is derived from an EMBL/GenBank/DDBJ whole genome shotgun (WGS) entry which is preliminary data.</text>
</comment>
<gene>
    <name evidence="2" type="ORF">V474_15715</name>
</gene>
<proteinExistence type="predicted"/>
<keyword evidence="1" id="KW-0732">Signal</keyword>
<feature type="signal peptide" evidence="1">
    <location>
        <begin position="1"/>
        <end position="22"/>
    </location>
</feature>
<name>A0A0J8AQH5_9SPHN</name>
<protein>
    <recommendedName>
        <fullName evidence="4">IPTL-CTERM protein sorting domain-containing protein</fullName>
    </recommendedName>
</protein>
<dbReference type="PATRIC" id="fig|1114963.3.peg.1971"/>
<evidence type="ECO:0000313" key="2">
    <source>
        <dbReference type="EMBL" id="KMS56670.1"/>
    </source>
</evidence>
<reference evidence="2 3" key="1">
    <citation type="journal article" date="2015" name="G3 (Bethesda)">
        <title>Insights into Ongoing Evolution of the Hexachlorocyclohexane Catabolic Pathway from Comparative Genomics of Ten Sphingomonadaceae Strains.</title>
        <authorList>
            <person name="Pearce S.L."/>
            <person name="Oakeshott J.G."/>
            <person name="Pandey G."/>
        </authorList>
    </citation>
    <scope>NUCLEOTIDE SEQUENCE [LARGE SCALE GENOMIC DNA]</scope>
    <source>
        <strain evidence="2 3">LL02</strain>
    </source>
</reference>
<evidence type="ECO:0000256" key="1">
    <source>
        <dbReference type="SAM" id="SignalP"/>
    </source>
</evidence>
<evidence type="ECO:0000313" key="3">
    <source>
        <dbReference type="Proteomes" id="UP000052268"/>
    </source>
</evidence>
<dbReference type="Proteomes" id="UP000052268">
    <property type="component" value="Unassembled WGS sequence"/>
</dbReference>
<evidence type="ECO:0008006" key="4">
    <source>
        <dbReference type="Google" id="ProtNLM"/>
    </source>
</evidence>
<sequence>MRLIVSSFLISVALMASSPANAAGHPTGGDAHCTVDVAAGHVQAAREGDTPLLLPQGACPPVAAGPDWNVDTWMLAMLLLGALVVGVPASRRRSVPVVFS</sequence>